<gene>
    <name evidence="3" type="ORF">I0K15_02860</name>
</gene>
<keyword evidence="4" id="KW-1185">Reference proteome</keyword>
<dbReference type="RefSeq" id="WP_196103943.1">
    <property type="nucleotide sequence ID" value="NZ_CP064942.1"/>
</dbReference>
<dbReference type="KEGG" id="poz:I0K15_02860"/>
<proteinExistence type="predicted"/>
<feature type="signal peptide" evidence="2">
    <location>
        <begin position="1"/>
        <end position="19"/>
    </location>
</feature>
<feature type="region of interest" description="Disordered" evidence="1">
    <location>
        <begin position="136"/>
        <end position="157"/>
    </location>
</feature>
<accession>A0A7S9LT03</accession>
<keyword evidence="2" id="KW-0732">Signal</keyword>
<reference evidence="3 4" key="1">
    <citation type="submission" date="2020-11" db="EMBL/GenBank/DDBJ databases">
        <title>Description of Pontivivens ytuae sp. nov. isolated from deep sea sediment of Mariana Trench.</title>
        <authorList>
            <person name="Wang Z."/>
            <person name="Sun Q.-L."/>
            <person name="Xu X.-D."/>
            <person name="Tang Y.-Z."/>
            <person name="Zhang J."/>
        </authorList>
    </citation>
    <scope>NUCLEOTIDE SEQUENCE [LARGE SCALE GENOMIC DNA]</scope>
    <source>
        <strain evidence="3 4">MT2928</strain>
    </source>
</reference>
<evidence type="ECO:0000313" key="4">
    <source>
        <dbReference type="Proteomes" id="UP000594800"/>
    </source>
</evidence>
<dbReference type="AlphaFoldDB" id="A0A7S9LT03"/>
<organism evidence="3 4">
    <name type="scientific">Pontivivens ytuae</name>
    <dbReference type="NCBI Taxonomy" id="2789856"/>
    <lineage>
        <taxon>Bacteria</taxon>
        <taxon>Pseudomonadati</taxon>
        <taxon>Pseudomonadota</taxon>
        <taxon>Alphaproteobacteria</taxon>
        <taxon>Rhodobacterales</taxon>
        <taxon>Paracoccaceae</taxon>
        <taxon>Pontivivens</taxon>
    </lineage>
</organism>
<evidence type="ECO:0008006" key="5">
    <source>
        <dbReference type="Google" id="ProtNLM"/>
    </source>
</evidence>
<evidence type="ECO:0000256" key="2">
    <source>
        <dbReference type="SAM" id="SignalP"/>
    </source>
</evidence>
<dbReference type="Proteomes" id="UP000594800">
    <property type="component" value="Chromosome"/>
</dbReference>
<evidence type="ECO:0000256" key="1">
    <source>
        <dbReference type="SAM" id="MobiDB-lite"/>
    </source>
</evidence>
<protein>
    <recommendedName>
        <fullName evidence="5">Phage Tail Collar Domain protein</fullName>
    </recommendedName>
</protein>
<feature type="chain" id="PRO_5032755768" description="Phage Tail Collar Domain protein" evidence="2">
    <location>
        <begin position="20"/>
        <end position="198"/>
    </location>
</feature>
<name>A0A7S9LT03_9RHOB</name>
<dbReference type="EMBL" id="CP064942">
    <property type="protein sequence ID" value="QPH54736.1"/>
    <property type="molecule type" value="Genomic_DNA"/>
</dbReference>
<sequence length="198" mass="20810">MRVLFAPFLAAIFCSQALAQNSPDALCSEEALLGGTSTENRTSLLACLESLAAAQPSAPELPAGTVIAVDGRCPRDQGWEPYVEGNGKFIIGTGAGILIPTGPHAPNGDTDPIGLTALSLGDQGGVEAHRLTIPEMPRHSHGGTLETGGHSYEHHQNNNRLPGQTFNYNRSTEAAGGNVPHNNMPPFIALNYCIYNPS</sequence>
<evidence type="ECO:0000313" key="3">
    <source>
        <dbReference type="EMBL" id="QPH54736.1"/>
    </source>
</evidence>
<dbReference type="SUPFAM" id="SSF88874">
    <property type="entry name" value="Receptor-binding domain of short tail fibre protein gp12"/>
    <property type="match status" value="1"/>
</dbReference>